<reference evidence="2 3" key="1">
    <citation type="submission" date="2022-01" db="EMBL/GenBank/DDBJ databases">
        <title>Collection of gut derived symbiotic bacterial strains cultured from healthy donors.</title>
        <authorList>
            <person name="Lin H."/>
            <person name="Kohout C."/>
            <person name="Waligurski E."/>
            <person name="Pamer E.G."/>
        </authorList>
    </citation>
    <scope>NUCLEOTIDE SEQUENCE [LARGE SCALE GENOMIC DNA]</scope>
    <source>
        <strain evidence="2 3">DFI.7.58</strain>
    </source>
</reference>
<keyword evidence="1" id="KW-0812">Transmembrane</keyword>
<evidence type="ECO:0000313" key="3">
    <source>
        <dbReference type="Proteomes" id="UP001298681"/>
    </source>
</evidence>
<accession>A0ABS9MFI3</accession>
<sequence length="214" mass="24528">MIDSFKKNFLPFATSCIAFINSIVLTYSSWRSLLSGDYGVVLPFVLYLVGGGFSFVVCGVNLYKICKERKKYIKLENKDKINEYLLKFIETGGRTVILSHDLSWITPRVQSRMTDKAQKGDLIIFIPEENEISKELSSKGADIRYFGDLSTDSANNIIKSRFTIVQWDTHSARITYPKETHRRHINYEFIEGDPTMDVAQDLIRLLVAKVPRSK</sequence>
<comment type="caution">
    <text evidence="2">The sequence shown here is derived from an EMBL/GenBank/DDBJ whole genome shotgun (WGS) entry which is preliminary data.</text>
</comment>
<proteinExistence type="predicted"/>
<dbReference type="EMBL" id="JAKNHQ010000001">
    <property type="protein sequence ID" value="MCG4609568.1"/>
    <property type="molecule type" value="Genomic_DNA"/>
</dbReference>
<evidence type="ECO:0000313" key="2">
    <source>
        <dbReference type="EMBL" id="MCG4609568.1"/>
    </source>
</evidence>
<keyword evidence="1" id="KW-1133">Transmembrane helix</keyword>
<gene>
    <name evidence="2" type="ORF">L0P57_01235</name>
</gene>
<dbReference type="Proteomes" id="UP001298681">
    <property type="component" value="Unassembled WGS sequence"/>
</dbReference>
<evidence type="ECO:0000256" key="1">
    <source>
        <dbReference type="SAM" id="Phobius"/>
    </source>
</evidence>
<organism evidence="2 3">
    <name type="scientific">Anaeromassilibacillus senegalensis</name>
    <dbReference type="NCBI Taxonomy" id="1673717"/>
    <lineage>
        <taxon>Bacteria</taxon>
        <taxon>Bacillati</taxon>
        <taxon>Bacillota</taxon>
        <taxon>Clostridia</taxon>
        <taxon>Eubacteriales</taxon>
        <taxon>Acutalibacteraceae</taxon>
        <taxon>Anaeromassilibacillus</taxon>
    </lineage>
</organism>
<feature type="transmembrane region" description="Helical" evidence="1">
    <location>
        <begin position="40"/>
        <end position="63"/>
    </location>
</feature>
<dbReference type="RefSeq" id="WP_237966300.1">
    <property type="nucleotide sequence ID" value="NZ_JAKNHQ010000001.1"/>
</dbReference>
<feature type="transmembrane region" description="Helical" evidence="1">
    <location>
        <begin position="9"/>
        <end position="28"/>
    </location>
</feature>
<keyword evidence="1" id="KW-0472">Membrane</keyword>
<name>A0ABS9MFI3_9FIRM</name>
<keyword evidence="3" id="KW-1185">Reference proteome</keyword>
<protein>
    <submittedName>
        <fullName evidence="2">Uncharacterized protein</fullName>
    </submittedName>
</protein>